<dbReference type="SUPFAM" id="SSF53335">
    <property type="entry name" value="S-adenosyl-L-methionine-dependent methyltransferases"/>
    <property type="match status" value="1"/>
</dbReference>
<dbReference type="InterPro" id="IPR029063">
    <property type="entry name" value="SAM-dependent_MTases_sf"/>
</dbReference>
<dbReference type="PANTHER" id="PTHR43591:SF24">
    <property type="entry name" value="2-METHOXY-6-POLYPRENYL-1,4-BENZOQUINOL METHYLASE, MITOCHONDRIAL"/>
    <property type="match status" value="1"/>
</dbReference>
<evidence type="ECO:0000313" key="2">
    <source>
        <dbReference type="Proteomes" id="UP000094197"/>
    </source>
</evidence>
<keyword evidence="2" id="KW-1185">Reference proteome</keyword>
<dbReference type="EMBL" id="CP015217">
    <property type="protein sequence ID" value="AOP36104.1"/>
    <property type="molecule type" value="Genomic_DNA"/>
</dbReference>
<organism evidence="1 2">
    <name type="scientific">Leptospira tipperaryensis</name>
    <dbReference type="NCBI Taxonomy" id="2564040"/>
    <lineage>
        <taxon>Bacteria</taxon>
        <taxon>Pseudomonadati</taxon>
        <taxon>Spirochaetota</taxon>
        <taxon>Spirochaetia</taxon>
        <taxon>Leptospirales</taxon>
        <taxon>Leptospiraceae</taxon>
        <taxon>Leptospira</taxon>
    </lineage>
</organism>
<sequence length="230" mass="26604">MKCFDQIRFQRRFFDRFSSSYHFLNFLSFGLATLTRKRSLSTLRISEGETICDLMCGDGSNIGIIKKKFGKNPILGVDISKRMIQRARKRFGENNVTYFAENALSSSISSDSCDAVSCTFGLKTLSIEQRRILFSEVYRILKPSGTFVFTELSRPKYGISYFIWNLYFRHLLPLLGRFFLLPFVGKKYLSQSIDSYESIVKDESNFRSFFSHVHLFSWYGGIVTGAYGRK</sequence>
<protein>
    <submittedName>
        <fullName evidence="1">SAM-dependent methyltransferase</fullName>
    </submittedName>
</protein>
<dbReference type="PANTHER" id="PTHR43591">
    <property type="entry name" value="METHYLTRANSFERASE"/>
    <property type="match status" value="1"/>
</dbReference>
<dbReference type="Gene3D" id="3.40.50.150">
    <property type="entry name" value="Vaccinia Virus protein VP39"/>
    <property type="match status" value="1"/>
</dbReference>
<dbReference type="GO" id="GO:0008168">
    <property type="term" value="F:methyltransferase activity"/>
    <property type="evidence" value="ECO:0007669"/>
    <property type="project" value="UniProtKB-KW"/>
</dbReference>
<keyword evidence="1" id="KW-0489">Methyltransferase</keyword>
<dbReference type="CDD" id="cd02440">
    <property type="entry name" value="AdoMet_MTases"/>
    <property type="match status" value="1"/>
</dbReference>
<dbReference type="KEGG" id="laj:A0128_14905"/>
<dbReference type="Proteomes" id="UP000094197">
    <property type="component" value="Chromosome 1"/>
</dbReference>
<gene>
    <name evidence="1" type="ORF">A0128_14905</name>
</gene>
<evidence type="ECO:0000313" key="1">
    <source>
        <dbReference type="EMBL" id="AOP36104.1"/>
    </source>
</evidence>
<dbReference type="OrthoDB" id="9791837at2"/>
<reference evidence="1 2" key="1">
    <citation type="submission" date="2016-04" db="EMBL/GenBank/DDBJ databases">
        <title>Complete genome seqeunce of Leptospira alstonii serovar Room22.</title>
        <authorList>
            <person name="Nally J.E."/>
            <person name="Bayles D.O."/>
            <person name="Hurley D."/>
            <person name="Fanning S."/>
            <person name="McMahon B.J."/>
            <person name="Arent Z."/>
        </authorList>
    </citation>
    <scope>NUCLEOTIDE SEQUENCE [LARGE SCALE GENOMIC DNA]</scope>
    <source>
        <strain evidence="1 2">GWTS #1</strain>
    </source>
</reference>
<dbReference type="AlphaFoldDB" id="A0A1D7V2R8"/>
<name>A0A1D7V2R8_9LEPT</name>
<dbReference type="Pfam" id="PF01209">
    <property type="entry name" value="Ubie_methyltran"/>
    <property type="match status" value="1"/>
</dbReference>
<accession>A0A1D7V2R8</accession>
<keyword evidence="1" id="KW-0808">Transferase</keyword>
<proteinExistence type="predicted"/>
<dbReference type="GO" id="GO:0032259">
    <property type="term" value="P:methylation"/>
    <property type="evidence" value="ECO:0007669"/>
    <property type="project" value="UniProtKB-KW"/>
</dbReference>
<dbReference type="RefSeq" id="WP_069609323.1">
    <property type="nucleotide sequence ID" value="NZ_CP015217.1"/>
</dbReference>